<sequence>MNDRKGSSSKGSAALNTNGKARVRRGSATDPQSLYARKRRERINERLRILQNLVPNGTKVDISTMLEEAVQYVKFLQLQIKLLSSEDLWMYAPLAYKGMDIGLDLKISAQV</sequence>
<keyword evidence="9" id="KW-1185">Reference proteome</keyword>
<evidence type="ECO:0000256" key="5">
    <source>
        <dbReference type="ARBA" id="ARBA00023242"/>
    </source>
</evidence>
<evidence type="ECO:0000256" key="1">
    <source>
        <dbReference type="ARBA" id="ARBA00004123"/>
    </source>
</evidence>
<dbReference type="SMART" id="SM00353">
    <property type="entry name" value="HLH"/>
    <property type="match status" value="1"/>
</dbReference>
<proteinExistence type="predicted"/>
<dbReference type="EMBL" id="QPKB01000002">
    <property type="protein sequence ID" value="RWR77989.1"/>
    <property type="molecule type" value="Genomic_DNA"/>
</dbReference>
<evidence type="ECO:0000256" key="4">
    <source>
        <dbReference type="ARBA" id="ARBA00023163"/>
    </source>
</evidence>
<evidence type="ECO:0000256" key="6">
    <source>
        <dbReference type="SAM" id="MobiDB-lite"/>
    </source>
</evidence>
<dbReference type="PANTHER" id="PTHR16223:SF274">
    <property type="entry name" value="TRANSCRIPTION FACTOR BHLH84"/>
    <property type="match status" value="1"/>
</dbReference>
<gene>
    <name evidence="8" type="ORF">CKAN_00649400</name>
</gene>
<dbReference type="InterPro" id="IPR011598">
    <property type="entry name" value="bHLH_dom"/>
</dbReference>
<dbReference type="Proteomes" id="UP000283530">
    <property type="component" value="Unassembled WGS sequence"/>
</dbReference>
<evidence type="ECO:0000313" key="9">
    <source>
        <dbReference type="Proteomes" id="UP000283530"/>
    </source>
</evidence>
<keyword evidence="3" id="KW-0238">DNA-binding</keyword>
<evidence type="ECO:0000259" key="7">
    <source>
        <dbReference type="PROSITE" id="PS50888"/>
    </source>
</evidence>
<dbReference type="Pfam" id="PF00010">
    <property type="entry name" value="HLH"/>
    <property type="match status" value="1"/>
</dbReference>
<organism evidence="8 9">
    <name type="scientific">Cinnamomum micranthum f. kanehirae</name>
    <dbReference type="NCBI Taxonomy" id="337451"/>
    <lineage>
        <taxon>Eukaryota</taxon>
        <taxon>Viridiplantae</taxon>
        <taxon>Streptophyta</taxon>
        <taxon>Embryophyta</taxon>
        <taxon>Tracheophyta</taxon>
        <taxon>Spermatophyta</taxon>
        <taxon>Magnoliopsida</taxon>
        <taxon>Magnoliidae</taxon>
        <taxon>Laurales</taxon>
        <taxon>Lauraceae</taxon>
        <taxon>Cinnamomum</taxon>
    </lineage>
</organism>
<comment type="subcellular location">
    <subcellularLocation>
        <location evidence="1">Nucleus</location>
    </subcellularLocation>
</comment>
<dbReference type="InterPro" id="IPR036638">
    <property type="entry name" value="HLH_DNA-bd_sf"/>
</dbReference>
<keyword evidence="2" id="KW-0805">Transcription regulation</keyword>
<dbReference type="SUPFAM" id="SSF47459">
    <property type="entry name" value="HLH, helix-loop-helix DNA-binding domain"/>
    <property type="match status" value="1"/>
</dbReference>
<dbReference type="FunFam" id="4.10.280.10:FF:000022">
    <property type="entry name" value="Basic helix-loop-helix transcription factor"/>
    <property type="match status" value="1"/>
</dbReference>
<dbReference type="PROSITE" id="PS50888">
    <property type="entry name" value="BHLH"/>
    <property type="match status" value="1"/>
</dbReference>
<feature type="domain" description="BHLH" evidence="7">
    <location>
        <begin position="27"/>
        <end position="76"/>
    </location>
</feature>
<feature type="compositionally biased region" description="Polar residues" evidence="6">
    <location>
        <begin position="8"/>
        <end position="19"/>
    </location>
</feature>
<dbReference type="GO" id="GO:0005634">
    <property type="term" value="C:nucleus"/>
    <property type="evidence" value="ECO:0007669"/>
    <property type="project" value="UniProtKB-SubCell"/>
</dbReference>
<dbReference type="PANTHER" id="PTHR16223">
    <property type="entry name" value="TRANSCRIPTION FACTOR BHLH83-RELATED"/>
    <property type="match status" value="1"/>
</dbReference>
<evidence type="ECO:0000256" key="2">
    <source>
        <dbReference type="ARBA" id="ARBA00023015"/>
    </source>
</evidence>
<dbReference type="InterPro" id="IPR045843">
    <property type="entry name" value="IND-like"/>
</dbReference>
<evidence type="ECO:0000313" key="8">
    <source>
        <dbReference type="EMBL" id="RWR77989.1"/>
    </source>
</evidence>
<dbReference type="CDD" id="cd11454">
    <property type="entry name" value="bHLH_AtIND_like"/>
    <property type="match status" value="1"/>
</dbReference>
<keyword evidence="4" id="KW-0804">Transcription</keyword>
<dbReference type="GO" id="GO:0046983">
    <property type="term" value="F:protein dimerization activity"/>
    <property type="evidence" value="ECO:0007669"/>
    <property type="project" value="InterPro"/>
</dbReference>
<dbReference type="Gene3D" id="4.10.280.10">
    <property type="entry name" value="Helix-loop-helix DNA-binding domain"/>
    <property type="match status" value="1"/>
</dbReference>
<reference evidence="8 9" key="1">
    <citation type="journal article" date="2019" name="Nat. Plants">
        <title>Stout camphor tree genome fills gaps in understanding of flowering plant genome evolution.</title>
        <authorList>
            <person name="Chaw S.M."/>
            <person name="Liu Y.C."/>
            <person name="Wu Y.W."/>
            <person name="Wang H.Y."/>
            <person name="Lin C.I."/>
            <person name="Wu C.S."/>
            <person name="Ke H.M."/>
            <person name="Chang L.Y."/>
            <person name="Hsu C.Y."/>
            <person name="Yang H.T."/>
            <person name="Sudianto E."/>
            <person name="Hsu M.H."/>
            <person name="Wu K.P."/>
            <person name="Wang L.N."/>
            <person name="Leebens-Mack J.H."/>
            <person name="Tsai I.J."/>
        </authorList>
    </citation>
    <scope>NUCLEOTIDE SEQUENCE [LARGE SCALE GENOMIC DNA]</scope>
    <source>
        <strain evidence="9">cv. Chaw 1501</strain>
        <tissue evidence="8">Young leaves</tissue>
    </source>
</reference>
<dbReference type="GO" id="GO:0000978">
    <property type="term" value="F:RNA polymerase II cis-regulatory region sequence-specific DNA binding"/>
    <property type="evidence" value="ECO:0007669"/>
    <property type="project" value="TreeGrafter"/>
</dbReference>
<dbReference type="AlphaFoldDB" id="A0A3S3MKB0"/>
<comment type="caution">
    <text evidence="8">The sequence shown here is derived from an EMBL/GenBank/DDBJ whole genome shotgun (WGS) entry which is preliminary data.</text>
</comment>
<name>A0A3S3MKB0_9MAGN</name>
<dbReference type="GO" id="GO:0000981">
    <property type="term" value="F:DNA-binding transcription factor activity, RNA polymerase II-specific"/>
    <property type="evidence" value="ECO:0007669"/>
    <property type="project" value="TreeGrafter"/>
</dbReference>
<feature type="region of interest" description="Disordered" evidence="6">
    <location>
        <begin position="1"/>
        <end position="36"/>
    </location>
</feature>
<evidence type="ECO:0000256" key="3">
    <source>
        <dbReference type="ARBA" id="ARBA00023125"/>
    </source>
</evidence>
<keyword evidence="5" id="KW-0539">Nucleus</keyword>
<accession>A0A3S3MKB0</accession>
<dbReference type="OrthoDB" id="651283at2759"/>
<protein>
    <submittedName>
        <fullName evidence="8">Transcription factor bHLH84-like protein</fullName>
    </submittedName>
</protein>